<dbReference type="Proteomes" id="UP001597176">
    <property type="component" value="Unassembled WGS sequence"/>
</dbReference>
<protein>
    <submittedName>
        <fullName evidence="3">Glycosyltransferase family 61 protein</fullName>
    </submittedName>
</protein>
<keyword evidence="4" id="KW-1185">Reference proteome</keyword>
<evidence type="ECO:0000256" key="1">
    <source>
        <dbReference type="SAM" id="MobiDB-lite"/>
    </source>
</evidence>
<gene>
    <name evidence="3" type="ORF">ACFQ4G_17780</name>
</gene>
<evidence type="ECO:0000313" key="4">
    <source>
        <dbReference type="Proteomes" id="UP001597176"/>
    </source>
</evidence>
<organism evidence="3 4">
    <name type="scientific">Methylobacterium marchantiae</name>
    <dbReference type="NCBI Taxonomy" id="600331"/>
    <lineage>
        <taxon>Bacteria</taxon>
        <taxon>Pseudomonadati</taxon>
        <taxon>Pseudomonadota</taxon>
        <taxon>Alphaproteobacteria</taxon>
        <taxon>Hyphomicrobiales</taxon>
        <taxon>Methylobacteriaceae</taxon>
        <taxon>Methylobacterium</taxon>
    </lineage>
</organism>
<evidence type="ECO:0000259" key="2">
    <source>
        <dbReference type="Pfam" id="PF04577"/>
    </source>
</evidence>
<dbReference type="EMBL" id="JBHTND010000029">
    <property type="protein sequence ID" value="MFD1303426.1"/>
    <property type="molecule type" value="Genomic_DNA"/>
</dbReference>
<feature type="compositionally biased region" description="Polar residues" evidence="1">
    <location>
        <begin position="14"/>
        <end position="23"/>
    </location>
</feature>
<proteinExistence type="predicted"/>
<reference evidence="4" key="1">
    <citation type="journal article" date="2019" name="Int. J. Syst. Evol. Microbiol.">
        <title>The Global Catalogue of Microorganisms (GCM) 10K type strain sequencing project: providing services to taxonomists for standard genome sequencing and annotation.</title>
        <authorList>
            <consortium name="The Broad Institute Genomics Platform"/>
            <consortium name="The Broad Institute Genome Sequencing Center for Infectious Disease"/>
            <person name="Wu L."/>
            <person name="Ma J."/>
        </authorList>
    </citation>
    <scope>NUCLEOTIDE SEQUENCE [LARGE SCALE GENOMIC DNA]</scope>
    <source>
        <strain evidence="4">CCUG 56108</strain>
    </source>
</reference>
<feature type="region of interest" description="Disordered" evidence="1">
    <location>
        <begin position="1"/>
        <end position="23"/>
    </location>
</feature>
<comment type="caution">
    <text evidence="3">The sequence shown here is derived from an EMBL/GenBank/DDBJ whole genome shotgun (WGS) entry which is preliminary data.</text>
</comment>
<accession>A0ABW3X1N4</accession>
<dbReference type="InterPro" id="IPR049625">
    <property type="entry name" value="Glyco_transf_61_cat"/>
</dbReference>
<sequence length="495" mass="54475">MTLPAEVLSPLPDAQSSAPSSGGSKILQRVEALAAKGRWRKVILTIRNDADAADNQQLLGHRLHAAAELGNKVEIRFCQTAIAELGNIGDRIKLAAMLLNLHSPIQAAAILAKLPSDYGTPRTRQIAKRIRRATKDRRARKQARRFVAPAPHAPQNEPVVHRFPGILDDVRVPPSRLEIVRLDGVAPEIEERLRAISAQFAENLTRADKFPFVSEYRDVFINEMGQIWTEDGSASHSSGRPIPALRDPTSVPIYDEAISCTGPHKGYFEWLVKRLSGLSWRLAPDTPDCPILLRKEHRGLASDALGALGISEDKMIAVEGPVFCRRLYVATSSIANLARTDAYARVYAELIAIADRRNDHETPRRFYISRRDSARRSMTNEIVFEEALAHRGIVPILLSKLTLLDKINLFRNAELVVGGHGAGLSHLLFAKPGLRVVEILPASPATVKMLGVQSCFTRLSTVFGHNHTLVLQPMNAATSEWSPDIAAIDRILAAG</sequence>
<evidence type="ECO:0000313" key="3">
    <source>
        <dbReference type="EMBL" id="MFD1303426.1"/>
    </source>
</evidence>
<name>A0ABW3X1N4_9HYPH</name>
<feature type="domain" description="Glycosyltransferase 61 catalytic" evidence="2">
    <location>
        <begin position="288"/>
        <end position="437"/>
    </location>
</feature>
<dbReference type="Pfam" id="PF04577">
    <property type="entry name" value="Glyco_transf_61"/>
    <property type="match status" value="1"/>
</dbReference>
<dbReference type="RefSeq" id="WP_238202848.1">
    <property type="nucleotide sequence ID" value="NZ_JBHTND010000029.1"/>
</dbReference>